<dbReference type="Proteomes" id="UP000190834">
    <property type="component" value="Unassembled WGS sequence"/>
</dbReference>
<evidence type="ECO:0000313" key="3">
    <source>
        <dbReference type="EMBL" id="SJZ94459.1"/>
    </source>
</evidence>
<sequence>MSFYLRHIFPLLVCLLLSACAQFTAGNLFSHYSAQNNQLHQAVKAGDYSRASGYLSDHVAGDILDNLEKGRVYFLDQQYALSRTALELSDMAVTQQQEKAMISVSSTATSIGALAINDNLSDYTPADYELGFLHLYLGLNYLQSNQLEGALVEMRRANQVQEQARRNRQSELERAQKELRSNGVSPNIGAVLSQYPDAGTQLQAVQNGYLFYLSALLYEASNDLNSAYVDYRRALAVAENNSAVIDGILRVAQRLGMREDLRLLSERYGAPNSLQAQQGRVIIIEEQGVVDKRQGWRLSLPLSDSRGNTALYSLALPYYEPSPQTVFPPLQLNQSMVMGNELTDVRLMAQQDLSERIPTMVIRQALRVVTKDQIRKESTQSDGVGNLLINVFNTLTEQPDTRSWLTLPDRILAHSEVVTSGEQVLQVGAQSYRFTVPDGGTTLVWLSRQGSNATLWHKQLGRL</sequence>
<evidence type="ECO:0000256" key="1">
    <source>
        <dbReference type="SAM" id="Coils"/>
    </source>
</evidence>
<dbReference type="STRING" id="1123491.SAMN02745782_01865"/>
<organism evidence="3 4">
    <name type="scientific">Vibrio cincinnatiensis DSM 19608</name>
    <dbReference type="NCBI Taxonomy" id="1123491"/>
    <lineage>
        <taxon>Bacteria</taxon>
        <taxon>Pseudomonadati</taxon>
        <taxon>Pseudomonadota</taxon>
        <taxon>Gammaproteobacteria</taxon>
        <taxon>Vibrionales</taxon>
        <taxon>Vibrionaceae</taxon>
        <taxon>Vibrio</taxon>
    </lineage>
</organism>
<proteinExistence type="predicted"/>
<dbReference type="InterPro" id="IPR011990">
    <property type="entry name" value="TPR-like_helical_dom_sf"/>
</dbReference>
<evidence type="ECO:0008006" key="5">
    <source>
        <dbReference type="Google" id="ProtNLM"/>
    </source>
</evidence>
<accession>A0A1T4PSQ9</accession>
<dbReference type="PROSITE" id="PS51257">
    <property type="entry name" value="PROKAR_LIPOPROTEIN"/>
    <property type="match status" value="1"/>
</dbReference>
<feature type="chain" id="PRO_5012684890" description="Lipoprotein" evidence="2">
    <location>
        <begin position="26"/>
        <end position="463"/>
    </location>
</feature>
<dbReference type="SUPFAM" id="SSF48452">
    <property type="entry name" value="TPR-like"/>
    <property type="match status" value="1"/>
</dbReference>
<dbReference type="OrthoDB" id="9769023at2"/>
<dbReference type="EMBL" id="FUXB01000008">
    <property type="protein sequence ID" value="SJZ94459.1"/>
    <property type="molecule type" value="Genomic_DNA"/>
</dbReference>
<dbReference type="RefSeq" id="WP_115174011.1">
    <property type="nucleotide sequence ID" value="NZ_FUXB01000008.1"/>
</dbReference>
<keyword evidence="1" id="KW-0175">Coiled coil</keyword>
<protein>
    <recommendedName>
        <fullName evidence="5">Lipoprotein</fullName>
    </recommendedName>
</protein>
<gene>
    <name evidence="3" type="ORF">SAMN02745782_01865</name>
</gene>
<name>A0A1T4PSQ9_VIBCI</name>
<keyword evidence="2" id="KW-0732">Signal</keyword>
<feature type="signal peptide" evidence="2">
    <location>
        <begin position="1"/>
        <end position="25"/>
    </location>
</feature>
<dbReference type="GeneID" id="70583960"/>
<keyword evidence="4" id="KW-1185">Reference proteome</keyword>
<evidence type="ECO:0000256" key="2">
    <source>
        <dbReference type="SAM" id="SignalP"/>
    </source>
</evidence>
<reference evidence="4" key="1">
    <citation type="submission" date="2017-02" db="EMBL/GenBank/DDBJ databases">
        <authorList>
            <person name="Varghese N."/>
            <person name="Submissions S."/>
        </authorList>
    </citation>
    <scope>NUCLEOTIDE SEQUENCE [LARGE SCALE GENOMIC DNA]</scope>
    <source>
        <strain evidence="4">DSM 19608</strain>
    </source>
</reference>
<evidence type="ECO:0000313" key="4">
    <source>
        <dbReference type="Proteomes" id="UP000190834"/>
    </source>
</evidence>
<dbReference type="AlphaFoldDB" id="A0A1T4PSQ9"/>
<feature type="coiled-coil region" evidence="1">
    <location>
        <begin position="147"/>
        <end position="178"/>
    </location>
</feature>